<dbReference type="RefSeq" id="WP_344967514.1">
    <property type="nucleotide sequence ID" value="NZ_BAABDD010000003.1"/>
</dbReference>
<keyword evidence="8" id="KW-1185">Reference proteome</keyword>
<keyword evidence="3 5" id="KW-1133">Transmembrane helix</keyword>
<name>A0ABP7F4J7_9ACTN</name>
<evidence type="ECO:0000256" key="1">
    <source>
        <dbReference type="ARBA" id="ARBA00004127"/>
    </source>
</evidence>
<evidence type="ECO:0000259" key="6">
    <source>
        <dbReference type="Pfam" id="PF06803"/>
    </source>
</evidence>
<evidence type="ECO:0000256" key="2">
    <source>
        <dbReference type="ARBA" id="ARBA00022692"/>
    </source>
</evidence>
<dbReference type="InterPro" id="IPR010652">
    <property type="entry name" value="DUF1232"/>
</dbReference>
<evidence type="ECO:0000313" key="7">
    <source>
        <dbReference type="EMBL" id="GAA3730242.1"/>
    </source>
</evidence>
<organism evidence="7 8">
    <name type="scientific">Salinactinospora qingdaonensis</name>
    <dbReference type="NCBI Taxonomy" id="702744"/>
    <lineage>
        <taxon>Bacteria</taxon>
        <taxon>Bacillati</taxon>
        <taxon>Actinomycetota</taxon>
        <taxon>Actinomycetes</taxon>
        <taxon>Streptosporangiales</taxon>
        <taxon>Nocardiopsidaceae</taxon>
        <taxon>Salinactinospora</taxon>
    </lineage>
</organism>
<dbReference type="Pfam" id="PF06803">
    <property type="entry name" value="DUF1232"/>
    <property type="match status" value="1"/>
</dbReference>
<dbReference type="Proteomes" id="UP001500908">
    <property type="component" value="Unassembled WGS sequence"/>
</dbReference>
<dbReference type="EMBL" id="BAABDD010000003">
    <property type="protein sequence ID" value="GAA3730242.1"/>
    <property type="molecule type" value="Genomic_DNA"/>
</dbReference>
<comment type="subcellular location">
    <subcellularLocation>
        <location evidence="1">Endomembrane system</location>
        <topology evidence="1">Multi-pass membrane protein</topology>
    </subcellularLocation>
</comment>
<gene>
    <name evidence="7" type="ORF">GCM10022402_08650</name>
</gene>
<comment type="caution">
    <text evidence="7">The sequence shown here is derived from an EMBL/GenBank/DDBJ whole genome shotgun (WGS) entry which is preliminary data.</text>
</comment>
<proteinExistence type="predicted"/>
<accession>A0ABP7F4J7</accession>
<evidence type="ECO:0000256" key="5">
    <source>
        <dbReference type="SAM" id="Phobius"/>
    </source>
</evidence>
<feature type="transmembrane region" description="Helical" evidence="5">
    <location>
        <begin position="52"/>
        <end position="69"/>
    </location>
</feature>
<evidence type="ECO:0000256" key="4">
    <source>
        <dbReference type="ARBA" id="ARBA00023136"/>
    </source>
</evidence>
<keyword evidence="2 5" id="KW-0812">Transmembrane</keyword>
<sequence>MRKSNRAAAGAAAWRVVHEGTAPGKPSLGARIAAMPRMFGARLRGRYTRLSTSRLVLFLLALAYIISPFDMIPELVFLFPGLVDDVGIAVWLTASLIGETERYLEWEQRGTHYVEGNVVD</sequence>
<feature type="domain" description="DUF1232" evidence="6">
    <location>
        <begin position="55"/>
        <end position="91"/>
    </location>
</feature>
<protein>
    <recommendedName>
        <fullName evidence="6">DUF1232 domain-containing protein</fullName>
    </recommendedName>
</protein>
<reference evidence="8" key="1">
    <citation type="journal article" date="2019" name="Int. J. Syst. Evol. Microbiol.">
        <title>The Global Catalogue of Microorganisms (GCM) 10K type strain sequencing project: providing services to taxonomists for standard genome sequencing and annotation.</title>
        <authorList>
            <consortium name="The Broad Institute Genomics Platform"/>
            <consortium name="The Broad Institute Genome Sequencing Center for Infectious Disease"/>
            <person name="Wu L."/>
            <person name="Ma J."/>
        </authorList>
    </citation>
    <scope>NUCLEOTIDE SEQUENCE [LARGE SCALE GENOMIC DNA]</scope>
    <source>
        <strain evidence="8">JCM 17137</strain>
    </source>
</reference>
<keyword evidence="4 5" id="KW-0472">Membrane</keyword>
<evidence type="ECO:0000256" key="3">
    <source>
        <dbReference type="ARBA" id="ARBA00022989"/>
    </source>
</evidence>
<evidence type="ECO:0000313" key="8">
    <source>
        <dbReference type="Proteomes" id="UP001500908"/>
    </source>
</evidence>